<accession>A0A1H3YQP6</accession>
<name>A0A1H3YQP6_9RHOB</name>
<evidence type="ECO:0000313" key="2">
    <source>
        <dbReference type="EMBL" id="SEA13501.1"/>
    </source>
</evidence>
<dbReference type="RefSeq" id="WP_093250532.1">
    <property type="nucleotide sequence ID" value="NZ_FNQM01000003.1"/>
</dbReference>
<feature type="chain" id="PRO_5011667962" description="MetA-pathway of phenol degradation" evidence="1">
    <location>
        <begin position="27"/>
        <end position="273"/>
    </location>
</feature>
<evidence type="ECO:0008006" key="4">
    <source>
        <dbReference type="Google" id="ProtNLM"/>
    </source>
</evidence>
<feature type="signal peptide" evidence="1">
    <location>
        <begin position="1"/>
        <end position="26"/>
    </location>
</feature>
<proteinExistence type="predicted"/>
<dbReference type="AlphaFoldDB" id="A0A1H3YQP6"/>
<reference evidence="2 3" key="1">
    <citation type="submission" date="2016-10" db="EMBL/GenBank/DDBJ databases">
        <authorList>
            <person name="de Groot N.N."/>
        </authorList>
    </citation>
    <scope>NUCLEOTIDE SEQUENCE [LARGE SCALE GENOMIC DNA]</scope>
    <source>
        <strain evidence="2 3">DSM 15345</strain>
    </source>
</reference>
<dbReference type="STRING" id="89524.SAMN05444370_103193"/>
<dbReference type="EMBL" id="FNQM01000003">
    <property type="protein sequence ID" value="SEA13501.1"/>
    <property type="molecule type" value="Genomic_DNA"/>
</dbReference>
<protein>
    <recommendedName>
        <fullName evidence="4">MetA-pathway of phenol degradation</fullName>
    </recommendedName>
</protein>
<keyword evidence="3" id="KW-1185">Reference proteome</keyword>
<dbReference type="OrthoDB" id="9809066at2"/>
<dbReference type="Proteomes" id="UP000198703">
    <property type="component" value="Unassembled WGS sequence"/>
</dbReference>
<sequence length="273" mass="27708">MGRIPGAGLAAVVGAAAFFAATGASAQSSGDAAELAKQLANPVASLVSVPLQFNWDGGIGSQDADRYTLNVQPVVPIDLTEDLNLISRTILPVVSLEAPVAGADDAFGLGDVLQSLFFSPKAPGAGGLIWGVGPAFLLPTATDDALGAGKLGAGPTAVGLIQRGPWTFGALANHIWSFAGEDGADVNATFAQPFVNYTTAGATSFFLNTEASYDWEGGAWSVPINAGVNQLVGVGAQRIQIGAGLRYWAEAPDAGPEGLGVRLNLVFLFPKGG</sequence>
<evidence type="ECO:0000313" key="3">
    <source>
        <dbReference type="Proteomes" id="UP000198703"/>
    </source>
</evidence>
<keyword evidence="1" id="KW-0732">Signal</keyword>
<evidence type="ECO:0000256" key="1">
    <source>
        <dbReference type="SAM" id="SignalP"/>
    </source>
</evidence>
<gene>
    <name evidence="2" type="ORF">SAMN05444370_103193</name>
</gene>
<organism evidence="2 3">
    <name type="scientific">Rubrimonas cliftonensis</name>
    <dbReference type="NCBI Taxonomy" id="89524"/>
    <lineage>
        <taxon>Bacteria</taxon>
        <taxon>Pseudomonadati</taxon>
        <taxon>Pseudomonadota</taxon>
        <taxon>Alphaproteobacteria</taxon>
        <taxon>Rhodobacterales</taxon>
        <taxon>Paracoccaceae</taxon>
        <taxon>Rubrimonas</taxon>
    </lineage>
</organism>